<dbReference type="EMBL" id="GBRH01271984">
    <property type="protein sequence ID" value="JAD25911.1"/>
    <property type="molecule type" value="Transcribed_RNA"/>
</dbReference>
<evidence type="ECO:0000313" key="1">
    <source>
        <dbReference type="EMBL" id="JAD25911.1"/>
    </source>
</evidence>
<sequence length="11" mass="1339">MTKRARCRVSM</sequence>
<organism evidence="1">
    <name type="scientific">Arundo donax</name>
    <name type="common">Giant reed</name>
    <name type="synonym">Donax arundinaceus</name>
    <dbReference type="NCBI Taxonomy" id="35708"/>
    <lineage>
        <taxon>Eukaryota</taxon>
        <taxon>Viridiplantae</taxon>
        <taxon>Streptophyta</taxon>
        <taxon>Embryophyta</taxon>
        <taxon>Tracheophyta</taxon>
        <taxon>Spermatophyta</taxon>
        <taxon>Magnoliopsida</taxon>
        <taxon>Liliopsida</taxon>
        <taxon>Poales</taxon>
        <taxon>Poaceae</taxon>
        <taxon>PACMAD clade</taxon>
        <taxon>Arundinoideae</taxon>
        <taxon>Arundineae</taxon>
        <taxon>Arundo</taxon>
    </lineage>
</organism>
<reference evidence="1" key="2">
    <citation type="journal article" date="2015" name="Data Brief">
        <title>Shoot transcriptome of the giant reed, Arundo donax.</title>
        <authorList>
            <person name="Barrero R.A."/>
            <person name="Guerrero F.D."/>
            <person name="Moolhuijzen P."/>
            <person name="Goolsby J.A."/>
            <person name="Tidwell J."/>
            <person name="Bellgard S.E."/>
            <person name="Bellgard M.I."/>
        </authorList>
    </citation>
    <scope>NUCLEOTIDE SEQUENCE</scope>
    <source>
        <tissue evidence="1">Shoot tissue taken approximately 20 cm above the soil surface</tissue>
    </source>
</reference>
<accession>A0A0A8YIT6</accession>
<proteinExistence type="predicted"/>
<name>A0A0A8YIT6_ARUDO</name>
<protein>
    <submittedName>
        <fullName evidence="1">Uncharacterized protein</fullName>
    </submittedName>
</protein>
<reference evidence="1" key="1">
    <citation type="submission" date="2014-09" db="EMBL/GenBank/DDBJ databases">
        <authorList>
            <person name="Magalhaes I.L.F."/>
            <person name="Oliveira U."/>
            <person name="Santos F.R."/>
            <person name="Vidigal T.H.D.A."/>
            <person name="Brescovit A.D."/>
            <person name="Santos A.J."/>
        </authorList>
    </citation>
    <scope>NUCLEOTIDE SEQUENCE</scope>
    <source>
        <tissue evidence="1">Shoot tissue taken approximately 20 cm above the soil surface</tissue>
    </source>
</reference>